<protein>
    <submittedName>
        <fullName evidence="3">Mitochondrial ATP synthase D chain-related protein</fullName>
    </submittedName>
</protein>
<accession>A0A2P5A7S6</accession>
<evidence type="ECO:0000313" key="3">
    <source>
        <dbReference type="EMBL" id="PON32588.1"/>
    </source>
</evidence>
<dbReference type="Proteomes" id="UP000237105">
    <property type="component" value="Unassembled WGS sequence"/>
</dbReference>
<reference evidence="4" key="1">
    <citation type="submission" date="2016-06" db="EMBL/GenBank/DDBJ databases">
        <title>Parallel loss of symbiosis genes in relatives of nitrogen-fixing non-legume Parasponia.</title>
        <authorList>
            <person name="Van Velzen R."/>
            <person name="Holmer R."/>
            <person name="Bu F."/>
            <person name="Rutten L."/>
            <person name="Van Zeijl A."/>
            <person name="Liu W."/>
            <person name="Santuari L."/>
            <person name="Cao Q."/>
            <person name="Sharma T."/>
            <person name="Shen D."/>
            <person name="Roswanjaya Y."/>
            <person name="Wardhani T."/>
            <person name="Kalhor M.S."/>
            <person name="Jansen J."/>
            <person name="Van den Hoogen J."/>
            <person name="Gungor B."/>
            <person name="Hartog M."/>
            <person name="Hontelez J."/>
            <person name="Verver J."/>
            <person name="Yang W.-C."/>
            <person name="Schijlen E."/>
            <person name="Repin R."/>
            <person name="Schilthuizen M."/>
            <person name="Schranz E."/>
            <person name="Heidstra R."/>
            <person name="Miyata K."/>
            <person name="Fedorova E."/>
            <person name="Kohlen W."/>
            <person name="Bisseling T."/>
            <person name="Smit S."/>
            <person name="Geurts R."/>
        </authorList>
    </citation>
    <scope>NUCLEOTIDE SEQUENCE [LARGE SCALE GENOMIC DNA]</scope>
    <source>
        <strain evidence="4">cv. WU1-14</strain>
    </source>
</reference>
<keyword evidence="1" id="KW-0175">Coiled coil</keyword>
<sequence length="459" mass="52007">MEDEKKKKRNKKKKNRQNKTGDGDQSHVSNGQKDEHSNVGSDGQDAEVYLNTNGSNGVDTGNLEETTRQLQREKDFIQKEAILEETIRQLQTEKDFHIQKETTLEDTISQLRKENNLHLQKEFTFEEVIKQLRDENSTYIRNKASLEMKILQLQREKDSWLQKEGLLEEKISRLVDEKNTWVSKEVSLQEKVKHLDREKLSWVLKEDLTKEIIANLNDDIAGLRAQVVELEESKNNLIQENQQHIENISSLQMQIKDLQNIASAQSSEEFTKLSSEREELNSQIEAACQLVEKLVAENAELVEKVNELFVEIDRHGGSSGLPSTVPSEVILGTTEISSFSHQGSETNEIMPIVGQELNSIEIVAVKEERNGIHNSDYHRTDVITEPSISEVSGGIVQIPLDENEVRDLEIQVAGNDENAAVPISDAPLIGAPFRLISFVSRYVSGADLVNKNSLRVYNS</sequence>
<keyword evidence="4" id="KW-1185">Reference proteome</keyword>
<evidence type="ECO:0000313" key="4">
    <source>
        <dbReference type="Proteomes" id="UP000237105"/>
    </source>
</evidence>
<dbReference type="EMBL" id="JXTB01000800">
    <property type="protein sequence ID" value="PON32588.1"/>
    <property type="molecule type" value="Genomic_DNA"/>
</dbReference>
<gene>
    <name evidence="3" type="ORF">PanWU01x14_359950</name>
</gene>
<dbReference type="AlphaFoldDB" id="A0A2P5A7S6"/>
<evidence type="ECO:0000256" key="2">
    <source>
        <dbReference type="SAM" id="MobiDB-lite"/>
    </source>
</evidence>
<name>A0A2P5A7S6_PARAD</name>
<feature type="coiled-coil region" evidence="1">
    <location>
        <begin position="129"/>
        <end position="163"/>
    </location>
</feature>
<feature type="coiled-coil region" evidence="1">
    <location>
        <begin position="213"/>
        <end position="311"/>
    </location>
</feature>
<evidence type="ECO:0000256" key="1">
    <source>
        <dbReference type="SAM" id="Coils"/>
    </source>
</evidence>
<proteinExistence type="predicted"/>
<feature type="region of interest" description="Disordered" evidence="2">
    <location>
        <begin position="1"/>
        <end position="62"/>
    </location>
</feature>
<dbReference type="STRING" id="3476.A0A2P5A7S6"/>
<feature type="compositionally biased region" description="Polar residues" evidence="2">
    <location>
        <begin position="50"/>
        <end position="59"/>
    </location>
</feature>
<organism evidence="3 4">
    <name type="scientific">Parasponia andersonii</name>
    <name type="common">Sponia andersonii</name>
    <dbReference type="NCBI Taxonomy" id="3476"/>
    <lineage>
        <taxon>Eukaryota</taxon>
        <taxon>Viridiplantae</taxon>
        <taxon>Streptophyta</taxon>
        <taxon>Embryophyta</taxon>
        <taxon>Tracheophyta</taxon>
        <taxon>Spermatophyta</taxon>
        <taxon>Magnoliopsida</taxon>
        <taxon>eudicotyledons</taxon>
        <taxon>Gunneridae</taxon>
        <taxon>Pentapetalae</taxon>
        <taxon>rosids</taxon>
        <taxon>fabids</taxon>
        <taxon>Rosales</taxon>
        <taxon>Cannabaceae</taxon>
        <taxon>Parasponia</taxon>
    </lineage>
</organism>
<comment type="caution">
    <text evidence="3">The sequence shown here is derived from an EMBL/GenBank/DDBJ whole genome shotgun (WGS) entry which is preliminary data.</text>
</comment>
<dbReference type="OrthoDB" id="633301at2759"/>
<feature type="compositionally biased region" description="Basic residues" evidence="2">
    <location>
        <begin position="1"/>
        <end position="17"/>
    </location>
</feature>